<evidence type="ECO:0000256" key="3">
    <source>
        <dbReference type="ARBA" id="ARBA00005784"/>
    </source>
</evidence>
<keyword evidence="5" id="KW-0964">Secreted</keyword>
<comment type="subcellular location">
    <subcellularLocation>
        <location evidence="2 5">Secreted</location>
        <location evidence="2 5">Cell wall</location>
    </subcellularLocation>
</comment>
<evidence type="ECO:0000256" key="1">
    <source>
        <dbReference type="ARBA" id="ARBA00003534"/>
    </source>
</evidence>
<dbReference type="GO" id="GO:0016787">
    <property type="term" value="F:hydrolase activity"/>
    <property type="evidence" value="ECO:0007669"/>
    <property type="project" value="UniProtKB-KW"/>
</dbReference>
<keyword evidence="5" id="KW-0378">Hydrolase</keyword>
<keyword evidence="4 5" id="KW-0134">Cell wall</keyword>
<organism evidence="6 7">
    <name type="scientific">Oryza sativa subsp. indica</name>
    <name type="common">Rice</name>
    <dbReference type="NCBI Taxonomy" id="39946"/>
    <lineage>
        <taxon>Eukaryota</taxon>
        <taxon>Viridiplantae</taxon>
        <taxon>Streptophyta</taxon>
        <taxon>Embryophyta</taxon>
        <taxon>Tracheophyta</taxon>
        <taxon>Spermatophyta</taxon>
        <taxon>Magnoliopsida</taxon>
        <taxon>Liliopsida</taxon>
        <taxon>Poales</taxon>
        <taxon>Poaceae</taxon>
        <taxon>BOP clade</taxon>
        <taxon>Oryzoideae</taxon>
        <taxon>Oryzeae</taxon>
        <taxon>Oryzinae</taxon>
        <taxon>Oryza</taxon>
        <taxon>Oryza sativa</taxon>
    </lineage>
</organism>
<dbReference type="PANTHER" id="PTHR21562">
    <property type="entry name" value="NOTUM-RELATED"/>
    <property type="match status" value="1"/>
</dbReference>
<dbReference type="Pfam" id="PF03283">
    <property type="entry name" value="PAE"/>
    <property type="match status" value="2"/>
</dbReference>
<evidence type="ECO:0000256" key="5">
    <source>
        <dbReference type="RuleBase" id="RU363114"/>
    </source>
</evidence>
<keyword evidence="7" id="KW-1185">Reference proteome</keyword>
<comment type="function">
    <text evidence="1 5">Hydrolyzes acetyl esters in homogalacturonan regions of pectin. In type I primary cell wall, galacturonic acid residues of pectin can be acetylated at the O-2 and O-3 positions. Decreasing the degree of acetylation of pectin gels in vitro alters their physical properties.</text>
</comment>
<dbReference type="GO" id="GO:0071555">
    <property type="term" value="P:cell wall organization"/>
    <property type="evidence" value="ECO:0007669"/>
    <property type="project" value="UniProtKB-KW"/>
</dbReference>
<dbReference type="SUPFAM" id="SSF53474">
    <property type="entry name" value="alpha/beta-Hydrolases"/>
    <property type="match status" value="1"/>
</dbReference>
<dbReference type="Gramene" id="BGIOSGA000013-TA">
    <property type="protein sequence ID" value="BGIOSGA000013-PA"/>
    <property type="gene ID" value="BGIOSGA000013"/>
</dbReference>
<evidence type="ECO:0000313" key="6">
    <source>
        <dbReference type="EMBL" id="EEC72264.1"/>
    </source>
</evidence>
<proteinExistence type="inferred from homology"/>
<dbReference type="EMBL" id="CM000126">
    <property type="protein sequence ID" value="EEC72264.1"/>
    <property type="molecule type" value="Genomic_DNA"/>
</dbReference>
<evidence type="ECO:0000256" key="2">
    <source>
        <dbReference type="ARBA" id="ARBA00004191"/>
    </source>
</evidence>
<evidence type="ECO:0000313" key="7">
    <source>
        <dbReference type="Proteomes" id="UP000007015"/>
    </source>
</evidence>
<dbReference type="HOGENOM" id="CLU_031008_0_0_1"/>
<dbReference type="AlphaFoldDB" id="B8A9Y1"/>
<dbReference type="Proteomes" id="UP000007015">
    <property type="component" value="Chromosome 1"/>
</dbReference>
<dbReference type="ESTHER" id="orysj-q5jl22">
    <property type="family name" value="Pectinacetylesterase-Notum"/>
</dbReference>
<dbReference type="STRING" id="39946.B8A9Y1"/>
<protein>
    <recommendedName>
        <fullName evidence="5">Pectin acetylesterase</fullName>
        <ecNumber evidence="5">3.1.1.-</ecNumber>
    </recommendedName>
</protein>
<evidence type="ECO:0000256" key="4">
    <source>
        <dbReference type="ARBA" id="ARBA00022512"/>
    </source>
</evidence>
<dbReference type="OMA" id="IDRPYPC"/>
<dbReference type="InterPro" id="IPR004963">
    <property type="entry name" value="PAE/NOTUM"/>
</dbReference>
<dbReference type="PANTHER" id="PTHR21562:SF44">
    <property type="entry name" value="PECTIN ACETYLESTERASE"/>
    <property type="match status" value="1"/>
</dbReference>
<accession>B8A9Y1</accession>
<dbReference type="EC" id="3.1.1.-" evidence="5"/>
<sequence>MPPLFSAPALHRRRVLRHAAAFALVLLAVALLFLLLVHPRSLGTPSPSPSYGHRLPTLVDLTLVHGAKEKGAVCLDGTPPGYHWLPGFGDGSNKWLLHLEGGSWCRNRTSCDHRKKTSLGSSAYMETRVEFVGILSDDKAQNPGQIQSLSLTSLHFYLLLLAIGLQQEQPQLVPHLQELQPQLPFSAPISDPPEAAPDPLLVASARKVVVVVGSTSEYLHPPQPLPHWQLEPHPQLPPQHDMYGATFFFRGQRIWEAVMAELLPKGLARAKQAFLTGCSAGGLSTYIHCDDFRALLPKDSTVKCLADGGFFLDVEDISGRRYMRGFYNDVARQQDLRKRFPGCSSDMEPGQCFFPQEVAKGITTPMFILNPAYDVWQVEHVLTPDGSDPQNLWQDCRMDITKCNTKQLEILQGFRKSLLDAISEFKKKRGWGMFIDSCYIHCQSMKSLAWHSPSASRINNKTVAEAVGDWFFDRREVKEIDCEYPCNPTCYNVVLEQPYQEG</sequence>
<comment type="similarity">
    <text evidence="3 5">Belongs to the pectinacetylesterase family.</text>
</comment>
<reference evidence="6 7" key="1">
    <citation type="journal article" date="2005" name="PLoS Biol.">
        <title>The genomes of Oryza sativa: a history of duplications.</title>
        <authorList>
            <person name="Yu J."/>
            <person name="Wang J."/>
            <person name="Lin W."/>
            <person name="Li S."/>
            <person name="Li H."/>
            <person name="Zhou J."/>
            <person name="Ni P."/>
            <person name="Dong W."/>
            <person name="Hu S."/>
            <person name="Zeng C."/>
            <person name="Zhang J."/>
            <person name="Zhang Y."/>
            <person name="Li R."/>
            <person name="Xu Z."/>
            <person name="Li S."/>
            <person name="Li X."/>
            <person name="Zheng H."/>
            <person name="Cong L."/>
            <person name="Lin L."/>
            <person name="Yin J."/>
            <person name="Geng J."/>
            <person name="Li G."/>
            <person name="Shi J."/>
            <person name="Liu J."/>
            <person name="Lv H."/>
            <person name="Li J."/>
            <person name="Wang J."/>
            <person name="Deng Y."/>
            <person name="Ran L."/>
            <person name="Shi X."/>
            <person name="Wang X."/>
            <person name="Wu Q."/>
            <person name="Li C."/>
            <person name="Ren X."/>
            <person name="Wang J."/>
            <person name="Wang X."/>
            <person name="Li D."/>
            <person name="Liu D."/>
            <person name="Zhang X."/>
            <person name="Ji Z."/>
            <person name="Zhao W."/>
            <person name="Sun Y."/>
            <person name="Zhang Z."/>
            <person name="Bao J."/>
            <person name="Han Y."/>
            <person name="Dong L."/>
            <person name="Ji J."/>
            <person name="Chen P."/>
            <person name="Wu S."/>
            <person name="Liu J."/>
            <person name="Xiao Y."/>
            <person name="Bu D."/>
            <person name="Tan J."/>
            <person name="Yang L."/>
            <person name="Ye C."/>
            <person name="Zhang J."/>
            <person name="Xu J."/>
            <person name="Zhou Y."/>
            <person name="Yu Y."/>
            <person name="Zhang B."/>
            <person name="Zhuang S."/>
            <person name="Wei H."/>
            <person name="Liu B."/>
            <person name="Lei M."/>
            <person name="Yu H."/>
            <person name="Li Y."/>
            <person name="Xu H."/>
            <person name="Wei S."/>
            <person name="He X."/>
            <person name="Fang L."/>
            <person name="Zhang Z."/>
            <person name="Zhang Y."/>
            <person name="Huang X."/>
            <person name="Su Z."/>
            <person name="Tong W."/>
            <person name="Li J."/>
            <person name="Tong Z."/>
            <person name="Li S."/>
            <person name="Ye J."/>
            <person name="Wang L."/>
            <person name="Fang L."/>
            <person name="Lei T."/>
            <person name="Chen C."/>
            <person name="Chen H."/>
            <person name="Xu Z."/>
            <person name="Li H."/>
            <person name="Huang H."/>
            <person name="Zhang F."/>
            <person name="Xu H."/>
            <person name="Li N."/>
            <person name="Zhao C."/>
            <person name="Li S."/>
            <person name="Dong L."/>
            <person name="Huang Y."/>
            <person name="Li L."/>
            <person name="Xi Y."/>
            <person name="Qi Q."/>
            <person name="Li W."/>
            <person name="Zhang B."/>
            <person name="Hu W."/>
            <person name="Zhang Y."/>
            <person name="Tian X."/>
            <person name="Jiao Y."/>
            <person name="Liang X."/>
            <person name="Jin J."/>
            <person name="Gao L."/>
            <person name="Zheng W."/>
            <person name="Hao B."/>
            <person name="Liu S."/>
            <person name="Wang W."/>
            <person name="Yuan L."/>
            <person name="Cao M."/>
            <person name="McDermott J."/>
            <person name="Samudrala R."/>
            <person name="Wang J."/>
            <person name="Wong G.K."/>
            <person name="Yang H."/>
        </authorList>
    </citation>
    <scope>NUCLEOTIDE SEQUENCE [LARGE SCALE GENOMIC DNA]</scope>
    <source>
        <strain evidence="7">cv. 93-11</strain>
    </source>
</reference>
<keyword evidence="5" id="KW-0961">Cell wall biogenesis/degradation</keyword>
<dbReference type="InterPro" id="IPR029058">
    <property type="entry name" value="AB_hydrolase_fold"/>
</dbReference>
<name>B8A9Y1_ORYSI</name>
<gene>
    <name evidence="6" type="ORF">OsI_05418</name>
</gene>